<dbReference type="InterPro" id="IPR036097">
    <property type="entry name" value="HisK_dim/P_sf"/>
</dbReference>
<dbReference type="EMBL" id="JAUSSU010000012">
    <property type="protein sequence ID" value="MDQ0115762.1"/>
    <property type="molecule type" value="Genomic_DNA"/>
</dbReference>
<keyword evidence="9" id="KW-1133">Transmembrane helix</keyword>
<feature type="transmembrane region" description="Helical" evidence="9">
    <location>
        <begin position="181"/>
        <end position="202"/>
    </location>
</feature>
<dbReference type="Pfam" id="PF02518">
    <property type="entry name" value="HATPase_c"/>
    <property type="match status" value="1"/>
</dbReference>
<accession>A0ABT9U800</accession>
<feature type="signal peptide" evidence="10">
    <location>
        <begin position="1"/>
        <end position="30"/>
    </location>
</feature>
<protein>
    <recommendedName>
        <fullName evidence="2">histidine kinase</fullName>
        <ecNumber evidence="2">2.7.13.3</ecNumber>
    </recommendedName>
</protein>
<reference evidence="12 13" key="1">
    <citation type="submission" date="2023-07" db="EMBL/GenBank/DDBJ databases">
        <title>Sorghum-associated microbial communities from plants grown in Nebraska, USA.</title>
        <authorList>
            <person name="Schachtman D."/>
        </authorList>
    </citation>
    <scope>NUCLEOTIDE SEQUENCE [LARGE SCALE GENOMIC DNA]</scope>
    <source>
        <strain evidence="12 13">CC482</strain>
    </source>
</reference>
<keyword evidence="3" id="KW-0597">Phosphoprotein</keyword>
<dbReference type="PANTHER" id="PTHR43065:SF53">
    <property type="entry name" value="SPORULATION KINASE B"/>
    <property type="match status" value="1"/>
</dbReference>
<evidence type="ECO:0000256" key="9">
    <source>
        <dbReference type="SAM" id="Phobius"/>
    </source>
</evidence>
<keyword evidence="7" id="KW-0067">ATP-binding</keyword>
<comment type="catalytic activity">
    <reaction evidence="1">
        <text>ATP + protein L-histidine = ADP + protein N-phospho-L-histidine.</text>
        <dbReference type="EC" id="2.7.13.3"/>
    </reaction>
</comment>
<evidence type="ECO:0000256" key="2">
    <source>
        <dbReference type="ARBA" id="ARBA00012438"/>
    </source>
</evidence>
<dbReference type="SMART" id="SM00387">
    <property type="entry name" value="HATPase_c"/>
    <property type="match status" value="1"/>
</dbReference>
<dbReference type="Gene3D" id="3.30.565.10">
    <property type="entry name" value="Histidine kinase-like ATPase, C-terminal domain"/>
    <property type="match status" value="1"/>
</dbReference>
<evidence type="ECO:0000256" key="3">
    <source>
        <dbReference type="ARBA" id="ARBA00022553"/>
    </source>
</evidence>
<dbReference type="SMART" id="SM00388">
    <property type="entry name" value="HisKA"/>
    <property type="match status" value="1"/>
</dbReference>
<feature type="transmembrane region" description="Helical" evidence="9">
    <location>
        <begin position="209"/>
        <end position="231"/>
    </location>
</feature>
<evidence type="ECO:0000256" key="8">
    <source>
        <dbReference type="ARBA" id="ARBA00023012"/>
    </source>
</evidence>
<comment type="caution">
    <text evidence="12">The sequence shown here is derived from an EMBL/GenBank/DDBJ whole genome shotgun (WGS) entry which is preliminary data.</text>
</comment>
<dbReference type="Pfam" id="PF00512">
    <property type="entry name" value="HisKA"/>
    <property type="match status" value="1"/>
</dbReference>
<dbReference type="InterPro" id="IPR003594">
    <property type="entry name" value="HATPase_dom"/>
</dbReference>
<keyword evidence="4" id="KW-0808">Transferase</keyword>
<evidence type="ECO:0000256" key="7">
    <source>
        <dbReference type="ARBA" id="ARBA00022840"/>
    </source>
</evidence>
<feature type="transmembrane region" description="Helical" evidence="9">
    <location>
        <begin position="341"/>
        <end position="364"/>
    </location>
</feature>
<evidence type="ECO:0000313" key="13">
    <source>
        <dbReference type="Proteomes" id="UP001229346"/>
    </source>
</evidence>
<sequence length="642" mass="72936">MKGLLKYTVLIAFMFAIFSSVLVHPSYAQANPEDNDTIYINEWEMKWETNPDATIEDIMSQDQAEGWFPVSYGEDLPEKPEGIHVAWLRFRIPDVNLIRPVLYLSKLTAKNVFIYVDQQQVYSSNRNYNYNKNEILLPLQTNEEKEYIYLKLQTNGEWLGLKEPAIIGEYKSLSKTYMNRGILDVILGASLLFIALTAYLCVIFLNKSYLVSWFSLSTIVLSVGLMILSYSPFLLSAAGRNGVLFYYFFDIASSLLMPAIYIFFENIFGKGPYGIISKIRKIQIITALLNIVFSVVGIFSEDIKDGYMLIGLILFALCVVIGNIILVVLLIIYCTRNNKDAIILTVGFGMFSAIGVTEIIWYFAKERSYDVYFWKWGVLSFLASLLIILVRRIMENYEQVVKYSKQLEVFNNELQRSEKMEMISQLAASVAHEVRNPLQVTRGFLQLLGHRTAIEKDKGYMNLAIEELDRASEIITDFLTFAKPQIEKTNILNLADEINQIEGILVPLATMQGGIIKSEVMPDLYVKGNSSKFKQALINIIKNSVEAFKSDGLIEIYASRVDSNEIIIRIKDNGEGIHESDLIRLGEPYYSKKTKGTGLGLMVTFRIIELMGGRLEYSSVIGEGTEAIIYLPCIEKTMPNVQ</sequence>
<gene>
    <name evidence="12" type="ORF">J2T15_005229</name>
</gene>
<feature type="transmembrane region" description="Helical" evidence="9">
    <location>
        <begin position="376"/>
        <end position="394"/>
    </location>
</feature>
<keyword evidence="9" id="KW-0812">Transmembrane</keyword>
<keyword evidence="9" id="KW-0472">Membrane</keyword>
<dbReference type="InterPro" id="IPR004358">
    <property type="entry name" value="Sig_transdc_His_kin-like_C"/>
</dbReference>
<dbReference type="CDD" id="cd00082">
    <property type="entry name" value="HisKA"/>
    <property type="match status" value="1"/>
</dbReference>
<dbReference type="Proteomes" id="UP001229346">
    <property type="component" value="Unassembled WGS sequence"/>
</dbReference>
<feature type="transmembrane region" description="Helical" evidence="9">
    <location>
        <begin position="243"/>
        <end position="264"/>
    </location>
</feature>
<keyword evidence="13" id="KW-1185">Reference proteome</keyword>
<feature type="transmembrane region" description="Helical" evidence="9">
    <location>
        <begin position="284"/>
        <end position="300"/>
    </location>
</feature>
<organism evidence="12 13">
    <name type="scientific">Paenibacillus harenae</name>
    <dbReference type="NCBI Taxonomy" id="306543"/>
    <lineage>
        <taxon>Bacteria</taxon>
        <taxon>Bacillati</taxon>
        <taxon>Bacillota</taxon>
        <taxon>Bacilli</taxon>
        <taxon>Bacillales</taxon>
        <taxon>Paenibacillaceae</taxon>
        <taxon>Paenibacillus</taxon>
    </lineage>
</organism>
<dbReference type="InterPro" id="IPR036890">
    <property type="entry name" value="HATPase_C_sf"/>
</dbReference>
<evidence type="ECO:0000313" key="12">
    <source>
        <dbReference type="EMBL" id="MDQ0115762.1"/>
    </source>
</evidence>
<dbReference type="PRINTS" id="PR00344">
    <property type="entry name" value="BCTRLSENSOR"/>
</dbReference>
<feature type="transmembrane region" description="Helical" evidence="9">
    <location>
        <begin position="306"/>
        <end position="334"/>
    </location>
</feature>
<keyword evidence="10" id="KW-0732">Signal</keyword>
<feature type="chain" id="PRO_5046864121" description="histidine kinase" evidence="10">
    <location>
        <begin position="31"/>
        <end position="642"/>
    </location>
</feature>
<evidence type="ECO:0000259" key="11">
    <source>
        <dbReference type="PROSITE" id="PS50109"/>
    </source>
</evidence>
<proteinExistence type="predicted"/>
<dbReference type="InterPro" id="IPR003661">
    <property type="entry name" value="HisK_dim/P_dom"/>
</dbReference>
<dbReference type="InterPro" id="IPR005467">
    <property type="entry name" value="His_kinase_dom"/>
</dbReference>
<dbReference type="SUPFAM" id="SSF55874">
    <property type="entry name" value="ATPase domain of HSP90 chaperone/DNA topoisomerase II/histidine kinase"/>
    <property type="match status" value="1"/>
</dbReference>
<dbReference type="RefSeq" id="WP_307207684.1">
    <property type="nucleotide sequence ID" value="NZ_JAUSSU010000012.1"/>
</dbReference>
<evidence type="ECO:0000256" key="6">
    <source>
        <dbReference type="ARBA" id="ARBA00022777"/>
    </source>
</evidence>
<keyword evidence="5" id="KW-0547">Nucleotide-binding</keyword>
<dbReference type="Gene3D" id="1.10.287.130">
    <property type="match status" value="1"/>
</dbReference>
<dbReference type="SUPFAM" id="SSF47384">
    <property type="entry name" value="Homodimeric domain of signal transducing histidine kinase"/>
    <property type="match status" value="1"/>
</dbReference>
<keyword evidence="6 12" id="KW-0418">Kinase</keyword>
<dbReference type="PROSITE" id="PS50109">
    <property type="entry name" value="HIS_KIN"/>
    <property type="match status" value="1"/>
</dbReference>
<evidence type="ECO:0000256" key="10">
    <source>
        <dbReference type="SAM" id="SignalP"/>
    </source>
</evidence>
<dbReference type="GO" id="GO:0016301">
    <property type="term" value="F:kinase activity"/>
    <property type="evidence" value="ECO:0007669"/>
    <property type="project" value="UniProtKB-KW"/>
</dbReference>
<feature type="domain" description="Histidine kinase" evidence="11">
    <location>
        <begin position="429"/>
        <end position="635"/>
    </location>
</feature>
<evidence type="ECO:0000256" key="4">
    <source>
        <dbReference type="ARBA" id="ARBA00022679"/>
    </source>
</evidence>
<evidence type="ECO:0000256" key="5">
    <source>
        <dbReference type="ARBA" id="ARBA00022741"/>
    </source>
</evidence>
<dbReference type="EC" id="2.7.13.3" evidence="2"/>
<keyword evidence="8" id="KW-0902">Two-component regulatory system</keyword>
<dbReference type="PANTHER" id="PTHR43065">
    <property type="entry name" value="SENSOR HISTIDINE KINASE"/>
    <property type="match status" value="1"/>
</dbReference>
<evidence type="ECO:0000256" key="1">
    <source>
        <dbReference type="ARBA" id="ARBA00000085"/>
    </source>
</evidence>
<name>A0ABT9U800_PAEHA</name>